<dbReference type="AlphaFoldDB" id="A0A7X7LX33"/>
<protein>
    <submittedName>
        <fullName evidence="3">HIT family protein</fullName>
    </submittedName>
</protein>
<proteinExistence type="predicted"/>
<dbReference type="GO" id="GO:0003824">
    <property type="term" value="F:catalytic activity"/>
    <property type="evidence" value="ECO:0007669"/>
    <property type="project" value="InterPro"/>
</dbReference>
<sequence length="135" mass="14848">MACTLCELPADSVVWEDADCRVIRVDDPAYAGFCRVVWRAHVAEMSDLAPDARARLMAVVIATEAALRELMQPDKINLASFGNMVPHLHWHVIPRFRDDRHFPESVWGAPQREGVLRAAPPPAAIAAAIDRALGG</sequence>
<name>A0A7X7LX33_9RHOO</name>
<comment type="caution">
    <text evidence="3">The sequence shown here is derived from an EMBL/GenBank/DDBJ whole genome shotgun (WGS) entry which is preliminary data.</text>
</comment>
<dbReference type="Proteomes" id="UP000536534">
    <property type="component" value="Unassembled WGS sequence"/>
</dbReference>
<feature type="domain" description="HIT" evidence="2">
    <location>
        <begin position="1"/>
        <end position="102"/>
    </location>
</feature>
<dbReference type="SUPFAM" id="SSF54197">
    <property type="entry name" value="HIT-like"/>
    <property type="match status" value="1"/>
</dbReference>
<accession>A0A7X7LX33</accession>
<evidence type="ECO:0000313" key="3">
    <source>
        <dbReference type="EMBL" id="NLF54949.1"/>
    </source>
</evidence>
<reference evidence="3 4" key="1">
    <citation type="journal article" date="2020" name="Biotechnol. Biofuels">
        <title>New insights from the biogas microbiome by comprehensive genome-resolved metagenomics of nearly 1600 species originating from multiple anaerobic digesters.</title>
        <authorList>
            <person name="Campanaro S."/>
            <person name="Treu L."/>
            <person name="Rodriguez-R L.M."/>
            <person name="Kovalovszki A."/>
            <person name="Ziels R.M."/>
            <person name="Maus I."/>
            <person name="Zhu X."/>
            <person name="Kougias P.G."/>
            <person name="Basile A."/>
            <person name="Luo G."/>
            <person name="Schluter A."/>
            <person name="Konstantinidis K.T."/>
            <person name="Angelidaki I."/>
        </authorList>
    </citation>
    <scope>NUCLEOTIDE SEQUENCE [LARGE SCALE GENOMIC DNA]</scope>
    <source>
        <strain evidence="3">AS06rmzACSIP_256</strain>
    </source>
</reference>
<dbReference type="PROSITE" id="PS51084">
    <property type="entry name" value="HIT_2"/>
    <property type="match status" value="1"/>
</dbReference>
<dbReference type="RefSeq" id="WP_068809081.1">
    <property type="nucleotide sequence ID" value="NZ_MBFM01000005.1"/>
</dbReference>
<dbReference type="OrthoDB" id="9799145at2"/>
<evidence type="ECO:0000256" key="1">
    <source>
        <dbReference type="PROSITE-ProRule" id="PRU00464"/>
    </source>
</evidence>
<dbReference type="InterPro" id="IPR036265">
    <property type="entry name" value="HIT-like_sf"/>
</dbReference>
<dbReference type="InterPro" id="IPR026026">
    <property type="entry name" value="HIT_Hint"/>
</dbReference>
<dbReference type="InterPro" id="IPR011146">
    <property type="entry name" value="HIT-like"/>
</dbReference>
<feature type="short sequence motif" description="Histidine triad motif" evidence="1">
    <location>
        <begin position="87"/>
        <end position="91"/>
    </location>
</feature>
<dbReference type="PIRSF" id="PIRSF000714">
    <property type="entry name" value="HIT"/>
    <property type="match status" value="1"/>
</dbReference>
<gene>
    <name evidence="3" type="ORF">GX576_11255</name>
</gene>
<dbReference type="EMBL" id="JAAYYV010000304">
    <property type="protein sequence ID" value="NLF54949.1"/>
    <property type="molecule type" value="Genomic_DNA"/>
</dbReference>
<evidence type="ECO:0000313" key="4">
    <source>
        <dbReference type="Proteomes" id="UP000536534"/>
    </source>
</evidence>
<evidence type="ECO:0000259" key="2">
    <source>
        <dbReference type="PROSITE" id="PS51084"/>
    </source>
</evidence>
<dbReference type="Pfam" id="PF01230">
    <property type="entry name" value="HIT"/>
    <property type="match status" value="1"/>
</dbReference>
<organism evidence="3 4">
    <name type="scientific">Thauera phenolivorans</name>
    <dbReference type="NCBI Taxonomy" id="1792543"/>
    <lineage>
        <taxon>Bacteria</taxon>
        <taxon>Pseudomonadati</taxon>
        <taxon>Pseudomonadota</taxon>
        <taxon>Betaproteobacteria</taxon>
        <taxon>Rhodocyclales</taxon>
        <taxon>Zoogloeaceae</taxon>
        <taxon>Thauera</taxon>
    </lineage>
</organism>
<dbReference type="Gene3D" id="3.30.428.10">
    <property type="entry name" value="HIT-like"/>
    <property type="match status" value="1"/>
</dbReference>